<evidence type="ECO:0000259" key="2">
    <source>
        <dbReference type="PROSITE" id="PS50913"/>
    </source>
</evidence>
<dbReference type="AlphaFoldDB" id="A0A2G8K073"/>
<organism evidence="3 4">
    <name type="scientific">Stichopus japonicus</name>
    <name type="common">Sea cucumber</name>
    <dbReference type="NCBI Taxonomy" id="307972"/>
    <lineage>
        <taxon>Eukaryota</taxon>
        <taxon>Metazoa</taxon>
        <taxon>Echinodermata</taxon>
        <taxon>Eleutherozoa</taxon>
        <taxon>Echinozoa</taxon>
        <taxon>Holothuroidea</taxon>
        <taxon>Aspidochirotacea</taxon>
        <taxon>Aspidochirotida</taxon>
        <taxon>Stichopodidae</taxon>
        <taxon>Apostichopus</taxon>
    </lineage>
</organism>
<protein>
    <recommendedName>
        <fullName evidence="2">GRIP domain-containing protein</fullName>
    </recommendedName>
</protein>
<proteinExistence type="predicted"/>
<evidence type="ECO:0000256" key="1">
    <source>
        <dbReference type="SAM" id="MobiDB-lite"/>
    </source>
</evidence>
<dbReference type="Gene3D" id="1.10.220.60">
    <property type="entry name" value="GRIP domain"/>
    <property type="match status" value="1"/>
</dbReference>
<comment type="caution">
    <text evidence="3">The sequence shown here is derived from an EMBL/GenBank/DDBJ whole genome shotgun (WGS) entry which is preliminary data.</text>
</comment>
<dbReference type="STRING" id="307972.A0A2G8K073"/>
<feature type="region of interest" description="Disordered" evidence="1">
    <location>
        <begin position="1"/>
        <end position="38"/>
    </location>
</feature>
<dbReference type="InterPro" id="IPR000237">
    <property type="entry name" value="GRIP_dom"/>
</dbReference>
<feature type="compositionally biased region" description="Basic and acidic residues" evidence="1">
    <location>
        <begin position="16"/>
        <end position="38"/>
    </location>
</feature>
<dbReference type="PROSITE" id="PS50913">
    <property type="entry name" value="GRIP"/>
    <property type="match status" value="1"/>
</dbReference>
<evidence type="ECO:0000313" key="3">
    <source>
        <dbReference type="EMBL" id="PIK41407.1"/>
    </source>
</evidence>
<feature type="domain" description="GRIP" evidence="2">
    <location>
        <begin position="48"/>
        <end position="95"/>
    </location>
</feature>
<evidence type="ECO:0000313" key="4">
    <source>
        <dbReference type="Proteomes" id="UP000230750"/>
    </source>
</evidence>
<dbReference type="PANTHER" id="PTHR19327:SF0">
    <property type="entry name" value="GOLGIN SUBFAMILY A MEMBER 4"/>
    <property type="match status" value="1"/>
</dbReference>
<dbReference type="GO" id="GO:0048193">
    <property type="term" value="P:Golgi vesicle transport"/>
    <property type="evidence" value="ECO:0007669"/>
    <property type="project" value="TreeGrafter"/>
</dbReference>
<dbReference type="EMBL" id="MRZV01001021">
    <property type="protein sequence ID" value="PIK41407.1"/>
    <property type="molecule type" value="Genomic_DNA"/>
</dbReference>
<dbReference type="GO" id="GO:0031267">
    <property type="term" value="F:small GTPase binding"/>
    <property type="evidence" value="ECO:0007669"/>
    <property type="project" value="TreeGrafter"/>
</dbReference>
<reference evidence="3 4" key="1">
    <citation type="journal article" date="2017" name="PLoS Biol.">
        <title>The sea cucumber genome provides insights into morphological evolution and visceral regeneration.</title>
        <authorList>
            <person name="Zhang X."/>
            <person name="Sun L."/>
            <person name="Yuan J."/>
            <person name="Sun Y."/>
            <person name="Gao Y."/>
            <person name="Zhang L."/>
            <person name="Li S."/>
            <person name="Dai H."/>
            <person name="Hamel J.F."/>
            <person name="Liu C."/>
            <person name="Yu Y."/>
            <person name="Liu S."/>
            <person name="Lin W."/>
            <person name="Guo K."/>
            <person name="Jin S."/>
            <person name="Xu P."/>
            <person name="Storey K.B."/>
            <person name="Huan P."/>
            <person name="Zhang T."/>
            <person name="Zhou Y."/>
            <person name="Zhang J."/>
            <person name="Lin C."/>
            <person name="Li X."/>
            <person name="Xing L."/>
            <person name="Huo D."/>
            <person name="Sun M."/>
            <person name="Wang L."/>
            <person name="Mercier A."/>
            <person name="Li F."/>
            <person name="Yang H."/>
            <person name="Xiang J."/>
        </authorList>
    </citation>
    <scope>NUCLEOTIDE SEQUENCE [LARGE SCALE GENOMIC DNA]</scope>
    <source>
        <strain evidence="3">Shaxun</strain>
        <tissue evidence="3">Muscle</tissue>
    </source>
</reference>
<keyword evidence="4" id="KW-1185">Reference proteome</keyword>
<accession>A0A2G8K073</accession>
<dbReference type="Pfam" id="PF01465">
    <property type="entry name" value="GRIP"/>
    <property type="match status" value="1"/>
</dbReference>
<gene>
    <name evidence="3" type="ORF">BSL78_21732</name>
</gene>
<dbReference type="SUPFAM" id="SSF101283">
    <property type="entry name" value="GRIP domain"/>
    <property type="match status" value="1"/>
</dbReference>
<name>A0A2G8K073_STIJA</name>
<sequence length="125" mass="14098">MSTGRTSATRGLMAEMKLKEKRLEKRSQDTDRERRADGDSIALSDGQILTKTTEIQYLKHVLYQYMMGKEPKTMAKVIAAVVKFSPDQTKDILAKEEAKQAKMKCCSPKFCCLLSFPFAKSPSLI</sequence>
<dbReference type="OrthoDB" id="5322683at2759"/>
<dbReference type="SMART" id="SM00755">
    <property type="entry name" value="Grip"/>
    <property type="match status" value="1"/>
</dbReference>
<dbReference type="Proteomes" id="UP000230750">
    <property type="component" value="Unassembled WGS sequence"/>
</dbReference>
<dbReference type="GO" id="GO:0005794">
    <property type="term" value="C:Golgi apparatus"/>
    <property type="evidence" value="ECO:0007669"/>
    <property type="project" value="TreeGrafter"/>
</dbReference>
<dbReference type="PANTHER" id="PTHR19327">
    <property type="entry name" value="GOLGIN"/>
    <property type="match status" value="1"/>
</dbReference>